<evidence type="ECO:0000313" key="41">
    <source>
        <dbReference type="Ensembl" id="ENSSMAP00000004344.1"/>
    </source>
</evidence>
<dbReference type="GO" id="GO:0002102">
    <property type="term" value="C:podosome"/>
    <property type="evidence" value="ECO:0007669"/>
    <property type="project" value="UniProtKB-SubCell"/>
</dbReference>
<evidence type="ECO:0000256" key="36">
    <source>
        <dbReference type="RuleBase" id="RU003932"/>
    </source>
</evidence>
<dbReference type="GO" id="GO:0008017">
    <property type="term" value="F:microtubule binding"/>
    <property type="evidence" value="ECO:0007669"/>
    <property type="project" value="TreeGrafter"/>
</dbReference>
<keyword evidence="20" id="KW-0007">Acetylation</keyword>
<evidence type="ECO:0000256" key="8">
    <source>
        <dbReference type="ARBA" id="ARBA00011980"/>
    </source>
</evidence>
<evidence type="ECO:0000256" key="9">
    <source>
        <dbReference type="ARBA" id="ARBA00015210"/>
    </source>
</evidence>
<evidence type="ECO:0000256" key="5">
    <source>
        <dbReference type="ARBA" id="ARBA00004214"/>
    </source>
</evidence>
<dbReference type="GO" id="GO:0001891">
    <property type="term" value="C:phagocytic cup"/>
    <property type="evidence" value="ECO:0007669"/>
    <property type="project" value="UniProtKB-SubCell"/>
</dbReference>
<keyword evidence="21" id="KW-0770">Synapse</keyword>
<dbReference type="InterPro" id="IPR019762">
    <property type="entry name" value="Dynamin_GTPase_CS"/>
</dbReference>
<dbReference type="GO" id="GO:0005905">
    <property type="term" value="C:clathrin-coated pit"/>
    <property type="evidence" value="ECO:0007669"/>
    <property type="project" value="UniProtKB-SubCell"/>
</dbReference>
<dbReference type="SMART" id="SM00053">
    <property type="entry name" value="DYNc"/>
    <property type="match status" value="1"/>
</dbReference>
<dbReference type="Pfam" id="PF01031">
    <property type="entry name" value="Dynamin_M"/>
    <property type="match status" value="1"/>
</dbReference>
<evidence type="ECO:0000256" key="2">
    <source>
        <dbReference type="ARBA" id="ARBA00004132"/>
    </source>
</evidence>
<keyword evidence="24" id="KW-0505">Motor protein</keyword>
<evidence type="ECO:0000256" key="1">
    <source>
        <dbReference type="ARBA" id="ARBA00004114"/>
    </source>
</evidence>
<keyword evidence="19" id="KW-0965">Cell junction</keyword>
<evidence type="ECO:0000256" key="33">
    <source>
        <dbReference type="ARBA" id="ARBA00050873"/>
    </source>
</evidence>
<keyword evidence="17" id="KW-0378">Hydrolase</keyword>
<keyword evidence="16" id="KW-0967">Endosome</keyword>
<dbReference type="FunFam" id="2.30.29.30:FF:000010">
    <property type="entry name" value="dynamin-1 isoform X2"/>
    <property type="match status" value="1"/>
</dbReference>
<dbReference type="InterPro" id="IPR000375">
    <property type="entry name" value="Dynamin_stalk"/>
</dbReference>
<dbReference type="Proteomes" id="UP000694558">
    <property type="component" value="Chromosome 8"/>
</dbReference>
<keyword evidence="11" id="KW-0597">Phosphoprotein</keyword>
<dbReference type="GO" id="GO:0098793">
    <property type="term" value="C:presynapse"/>
    <property type="evidence" value="ECO:0007669"/>
    <property type="project" value="GOC"/>
</dbReference>
<dbReference type="PROSITE" id="PS50003">
    <property type="entry name" value="PH_DOMAIN"/>
    <property type="match status" value="1"/>
</dbReference>
<evidence type="ECO:0000256" key="18">
    <source>
        <dbReference type="ARBA" id="ARBA00022907"/>
    </source>
</evidence>
<dbReference type="FunFam" id="3.40.50.300:FF:000045">
    <property type="entry name" value="dynamin-1 isoform X2"/>
    <property type="match status" value="1"/>
</dbReference>
<dbReference type="InterPro" id="IPR001401">
    <property type="entry name" value="Dynamin_GTPase"/>
</dbReference>
<dbReference type="InterPro" id="IPR022812">
    <property type="entry name" value="Dynamin"/>
</dbReference>
<comment type="similarity">
    <text evidence="36">Belongs to the TRAFAC class dynamin-like GTPase superfamily. Dynamin/Fzo/YdjA family.</text>
</comment>
<dbReference type="EC" id="3.6.5.5" evidence="8"/>
<keyword evidence="22 36" id="KW-0342">GTP-binding</keyword>
<evidence type="ECO:0000256" key="4">
    <source>
        <dbReference type="ARBA" id="ARBA00004188"/>
    </source>
</evidence>
<dbReference type="Gene3D" id="2.30.29.30">
    <property type="entry name" value="Pleckstrin-homology domain (PH domain)/Phosphotyrosine-binding domain (PTB)"/>
    <property type="match status" value="1"/>
</dbReference>
<evidence type="ECO:0000256" key="28">
    <source>
        <dbReference type="ARBA" id="ARBA00023329"/>
    </source>
</evidence>
<dbReference type="InterPro" id="IPR020850">
    <property type="entry name" value="GED_dom"/>
</dbReference>
<organism evidence="41 42">
    <name type="scientific">Scophthalmus maximus</name>
    <name type="common">Turbot</name>
    <name type="synonym">Psetta maxima</name>
    <dbReference type="NCBI Taxonomy" id="52904"/>
    <lineage>
        <taxon>Eukaryota</taxon>
        <taxon>Metazoa</taxon>
        <taxon>Chordata</taxon>
        <taxon>Craniata</taxon>
        <taxon>Vertebrata</taxon>
        <taxon>Euteleostomi</taxon>
        <taxon>Actinopterygii</taxon>
        <taxon>Neopterygii</taxon>
        <taxon>Teleostei</taxon>
        <taxon>Neoteleostei</taxon>
        <taxon>Acanthomorphata</taxon>
        <taxon>Carangaria</taxon>
        <taxon>Pleuronectiformes</taxon>
        <taxon>Pleuronectoidei</taxon>
        <taxon>Scophthalmidae</taxon>
        <taxon>Scophthalmus</taxon>
    </lineage>
</organism>
<keyword evidence="14" id="KW-0493">Microtubule</keyword>
<evidence type="ECO:0000256" key="37">
    <source>
        <dbReference type="SAM" id="MobiDB-lite"/>
    </source>
</evidence>
<evidence type="ECO:0000256" key="27">
    <source>
        <dbReference type="ARBA" id="ARBA00023273"/>
    </source>
</evidence>
<keyword evidence="13" id="KW-0771">Synaptosome</keyword>
<dbReference type="GO" id="GO:0016185">
    <property type="term" value="P:synaptic vesicle budding from presynaptic endocytic zone membrane"/>
    <property type="evidence" value="ECO:0007669"/>
    <property type="project" value="TreeGrafter"/>
</dbReference>
<dbReference type="SMART" id="SM00302">
    <property type="entry name" value="GED"/>
    <property type="match status" value="1"/>
</dbReference>
<dbReference type="GO" id="GO:0005525">
    <property type="term" value="F:GTP binding"/>
    <property type="evidence" value="ECO:0007669"/>
    <property type="project" value="UniProtKB-KW"/>
</dbReference>
<comment type="catalytic activity">
    <reaction evidence="33">
        <text>GTP + H2O = GDP + phosphate + H(+)</text>
        <dbReference type="Rhea" id="RHEA:19669"/>
        <dbReference type="ChEBI" id="CHEBI:15377"/>
        <dbReference type="ChEBI" id="CHEBI:15378"/>
        <dbReference type="ChEBI" id="CHEBI:37565"/>
        <dbReference type="ChEBI" id="CHEBI:43474"/>
        <dbReference type="ChEBI" id="CHEBI:58189"/>
        <dbReference type="EC" id="3.6.5.5"/>
    </reaction>
    <physiologicalReaction direction="left-to-right" evidence="33">
        <dbReference type="Rhea" id="RHEA:19670"/>
    </physiologicalReaction>
</comment>
<evidence type="ECO:0000256" key="31">
    <source>
        <dbReference type="ARBA" id="ARBA00034105"/>
    </source>
</evidence>
<dbReference type="Pfam" id="PF02212">
    <property type="entry name" value="GED"/>
    <property type="match status" value="1"/>
</dbReference>
<keyword evidence="15 36" id="KW-0547">Nucleotide-binding</keyword>
<feature type="domain" description="Dynamin-type G" evidence="40">
    <location>
        <begin position="28"/>
        <end position="294"/>
    </location>
</feature>
<protein>
    <recommendedName>
        <fullName evidence="35">Dynamin-2</fullName>
        <ecNumber evidence="8">3.6.5.5</ecNumber>
    </recommendedName>
    <alternativeName>
        <fullName evidence="9">Interferon-induced GTP-binding protein Mx</fullName>
    </alternativeName>
    <alternativeName>
        <fullName evidence="29">Interferon-inducible Mx protein</fullName>
    </alternativeName>
</protein>
<evidence type="ECO:0000256" key="7">
    <source>
        <dbReference type="ARBA" id="ARBA00004600"/>
    </source>
</evidence>
<evidence type="ECO:0000256" key="17">
    <source>
        <dbReference type="ARBA" id="ARBA00022801"/>
    </source>
</evidence>
<evidence type="ECO:0000256" key="3">
    <source>
        <dbReference type="ARBA" id="ARBA00004172"/>
    </source>
</evidence>
<accession>A0A8D2ZLZ9</accession>
<dbReference type="InterPro" id="IPR003130">
    <property type="entry name" value="GED"/>
</dbReference>
<feature type="domain" description="GED" evidence="39">
    <location>
        <begin position="654"/>
        <end position="745"/>
    </location>
</feature>
<keyword evidence="28" id="KW-0968">Cytoplasmic vesicle</keyword>
<evidence type="ECO:0000256" key="30">
    <source>
        <dbReference type="ARBA" id="ARBA00034102"/>
    </source>
</evidence>
<evidence type="ECO:0000256" key="6">
    <source>
        <dbReference type="ARBA" id="ARBA00004231"/>
    </source>
</evidence>
<feature type="domain" description="PH" evidence="38">
    <location>
        <begin position="520"/>
        <end position="625"/>
    </location>
</feature>
<evidence type="ECO:0000256" key="19">
    <source>
        <dbReference type="ARBA" id="ARBA00022949"/>
    </source>
</evidence>
<dbReference type="GO" id="GO:0005814">
    <property type="term" value="C:centriole"/>
    <property type="evidence" value="ECO:0007669"/>
    <property type="project" value="UniProtKB-SubCell"/>
</dbReference>
<keyword evidence="27" id="KW-0966">Cell projection</keyword>
<dbReference type="Pfam" id="PF00350">
    <property type="entry name" value="Dynamin_N"/>
    <property type="match status" value="1"/>
</dbReference>
<evidence type="ECO:0000256" key="13">
    <source>
        <dbReference type="ARBA" id="ARBA00022599"/>
    </source>
</evidence>
<dbReference type="Gene3D" id="1.20.120.1240">
    <property type="entry name" value="Dynamin, middle domain"/>
    <property type="match status" value="1"/>
</dbReference>
<dbReference type="GeneTree" id="ENSGT00940000155764"/>
<dbReference type="InterPro" id="IPR027417">
    <property type="entry name" value="P-loop_NTPase"/>
</dbReference>
<gene>
    <name evidence="41" type="primary">LOC118311914</name>
</gene>
<keyword evidence="25" id="KW-0168">Coated pit</keyword>
<evidence type="ECO:0000259" key="38">
    <source>
        <dbReference type="PROSITE" id="PS50003"/>
    </source>
</evidence>
<evidence type="ECO:0000256" key="21">
    <source>
        <dbReference type="ARBA" id="ARBA00023018"/>
    </source>
</evidence>
<dbReference type="SUPFAM" id="SSF52540">
    <property type="entry name" value="P-loop containing nucleoside triphosphate hydrolases"/>
    <property type="match status" value="1"/>
</dbReference>
<dbReference type="GO" id="GO:0006909">
    <property type="term" value="P:phagocytosis"/>
    <property type="evidence" value="ECO:0007669"/>
    <property type="project" value="UniProtKB-KW"/>
</dbReference>
<dbReference type="PROSITE" id="PS00410">
    <property type="entry name" value="G_DYNAMIN_1"/>
    <property type="match status" value="1"/>
</dbReference>
<evidence type="ECO:0000256" key="29">
    <source>
        <dbReference type="ARBA" id="ARBA00031810"/>
    </source>
</evidence>
<dbReference type="GO" id="GO:0030670">
    <property type="term" value="C:phagocytic vesicle membrane"/>
    <property type="evidence" value="ECO:0007669"/>
    <property type="project" value="UniProtKB-SubCell"/>
</dbReference>
<dbReference type="GO" id="GO:0055037">
    <property type="term" value="C:recycling endosome"/>
    <property type="evidence" value="ECO:0007669"/>
    <property type="project" value="UniProtKB-SubCell"/>
</dbReference>
<keyword evidence="10" id="KW-0963">Cytoplasm</keyword>
<evidence type="ECO:0000256" key="23">
    <source>
        <dbReference type="ARBA" id="ARBA00023136"/>
    </source>
</evidence>
<dbReference type="PRINTS" id="PR00195">
    <property type="entry name" value="DYNAMIN"/>
</dbReference>
<proteinExistence type="inferred from homology"/>
<comment type="subcellular location">
    <subcellularLocation>
        <location evidence="6">Cell projection</location>
        <location evidence="6">Phagocytic cup</location>
    </subcellularLocation>
    <subcellularLocation>
        <location evidence="4">Cell projection</location>
        <location evidence="4">Podosome</location>
    </subcellularLocation>
    <subcellularLocation>
        <location evidence="34">Cell projection</location>
        <location evidence="34">Uropodium</location>
    </subcellularLocation>
    <subcellularLocation>
        <location evidence="1">Cytoplasm</location>
        <location evidence="1">Cytoskeleton</location>
        <location evidence="1">Microtubule organizing center</location>
        <location evidence="1">Centrosome</location>
        <location evidence="1">Centriole</location>
    </subcellularLocation>
    <subcellularLocation>
        <location evidence="2">Cytoplasmic vesicle</location>
        <location evidence="2">Clathrin-coated vesicle</location>
    </subcellularLocation>
    <subcellularLocation>
        <location evidence="32">Cytoplasmic vesicle</location>
        <location evidence="32">Phagosome membrane</location>
        <topology evidence="32">Peripheral membrane protein</topology>
    </subcellularLocation>
    <subcellularLocation>
        <location evidence="7">Membrane</location>
        <location evidence="7">Clathrin-coated pit</location>
    </subcellularLocation>
    <subcellularLocation>
        <location evidence="5">Midbody</location>
    </subcellularLocation>
    <subcellularLocation>
        <location evidence="31">Postsynaptic density</location>
    </subcellularLocation>
    <subcellularLocation>
        <location evidence="3">Recycling endosome</location>
    </subcellularLocation>
    <subcellularLocation>
        <location evidence="30">Synapse</location>
        <location evidence="30">Synaptosome</location>
    </subcellularLocation>
</comment>
<dbReference type="GO" id="GO:0030496">
    <property type="term" value="C:midbody"/>
    <property type="evidence" value="ECO:0007669"/>
    <property type="project" value="UniProtKB-SubCell"/>
</dbReference>
<dbReference type="GO" id="GO:0031623">
    <property type="term" value="P:receptor internalization"/>
    <property type="evidence" value="ECO:0007669"/>
    <property type="project" value="TreeGrafter"/>
</dbReference>
<dbReference type="Pfam" id="PF00169">
    <property type="entry name" value="PH"/>
    <property type="match status" value="1"/>
</dbReference>
<dbReference type="GO" id="GO:0014069">
    <property type="term" value="C:postsynaptic density"/>
    <property type="evidence" value="ECO:0007669"/>
    <property type="project" value="UniProtKB-SubCell"/>
</dbReference>
<dbReference type="AlphaFoldDB" id="A0A8D2ZLZ9"/>
<evidence type="ECO:0000256" key="24">
    <source>
        <dbReference type="ARBA" id="ARBA00023175"/>
    </source>
</evidence>
<keyword evidence="26" id="KW-0206">Cytoskeleton</keyword>
<dbReference type="CDD" id="cd01256">
    <property type="entry name" value="PH_dynamin"/>
    <property type="match status" value="1"/>
</dbReference>
<dbReference type="InterPro" id="IPR011993">
    <property type="entry name" value="PH-like_dom_sf"/>
</dbReference>
<dbReference type="InterPro" id="IPR001849">
    <property type="entry name" value="PH_domain"/>
</dbReference>
<evidence type="ECO:0000259" key="40">
    <source>
        <dbReference type="PROSITE" id="PS51718"/>
    </source>
</evidence>
<evidence type="ECO:0000256" key="10">
    <source>
        <dbReference type="ARBA" id="ARBA00022490"/>
    </source>
</evidence>
<reference evidence="41" key="1">
    <citation type="submission" date="2023-05" db="EMBL/GenBank/DDBJ databases">
        <title>High-quality long-read genome of Scophthalmus maximus.</title>
        <authorList>
            <person name="Lien S."/>
            <person name="Martinez P."/>
        </authorList>
    </citation>
    <scope>NUCLEOTIDE SEQUENCE [LARGE SCALE GENOMIC DNA]</scope>
</reference>
<dbReference type="PANTHER" id="PTHR11566:SF23">
    <property type="entry name" value="DYNAMIN-2"/>
    <property type="match status" value="1"/>
</dbReference>
<feature type="compositionally biased region" description="Low complexity" evidence="37">
    <location>
        <begin position="816"/>
        <end position="836"/>
    </location>
</feature>
<evidence type="ECO:0000256" key="16">
    <source>
        <dbReference type="ARBA" id="ARBA00022753"/>
    </source>
</evidence>
<dbReference type="PROSITE" id="PS51718">
    <property type="entry name" value="G_DYNAMIN_2"/>
    <property type="match status" value="1"/>
</dbReference>
<feature type="compositionally biased region" description="Pro residues" evidence="37">
    <location>
        <begin position="837"/>
        <end position="854"/>
    </location>
</feature>
<evidence type="ECO:0000256" key="32">
    <source>
        <dbReference type="ARBA" id="ARBA00046301"/>
    </source>
</evidence>
<dbReference type="Gene3D" id="3.40.50.300">
    <property type="entry name" value="P-loop containing nucleotide triphosphate hydrolases"/>
    <property type="match status" value="1"/>
</dbReference>
<sequence>MGNRGMEDLIPLINKLQDAFSSIGQSCNLDLPQIAVVGGQSAGKSSVLENFVGRDFLPRGSGIVTRRPLILQLVNSVAEYAEFLHCKGRKFVDFDEVRMEIEAETERLTGSNKGISPIPINLRVYSPNVLNLTLIDLPGMTKVAVGDQPQDIEHQIRDMLLQFITKESCLILAVTPANTDLANSDALKIAKEVDPQGLRTIGVITKLDLMDEGTDARDILENKLLPLRRGYIGVVNRSQKDIDGKKDIRAALAAERKFFLSHPAYRHIAERMGTQHLQKTLNQQLTNHIRDTLPGLRSKLQSQLLSLEKEVEEYKNFRPDDPTRKTKALLQMVQQFGVDFEKCIEGSGDQVDTSNLSGGAKINRIFHERFPFELVKMEFDEKELRKEISYAIKNIHGVRTGLFTPDLAFEAIVKKQIIKLKEPCLKCIDLVIQELINTVRQCTNKLGSYPRLREETERIVTTYVRERDSKTKDQVLLLIDIELSYINTNHEDFIGFANAQQRTSTNATKKRVMPNQGEILVIRRGWLTINISIMKGGSKDYWFVLTAESLSWYKDEEEKEKKYMLPLDNLKLRDVEKGFMSSKQVFAIFNTEQRNVYKDLRQIELACDTQEDVDSWKASFLRAGVYPEKDQPENEDAMVPSDTVSMDPQLERQVETIRNLVDSYIGIVNKSIRDLMPKTIMHLMINSAKDFIHSELLAYLYSAGDQGSLMEESAEQAQRRDEMLRMYHALKEALVLIGDISTTTVSTPVPPPVDDGWIPKEPSPPPATRPASAAAPPPSRPLGVRGPASGPPPALNPSPAFGAPPVPSRPGPPPGQAAYAGDPNSGSVPLVPSRPARVPPALPPGIPRRPPHAPSRPNHW</sequence>
<dbReference type="GO" id="GO:0043005">
    <property type="term" value="C:neuron projection"/>
    <property type="evidence" value="ECO:0007669"/>
    <property type="project" value="UniProtKB-KW"/>
</dbReference>
<dbReference type="InterPro" id="IPR045063">
    <property type="entry name" value="Dynamin_N"/>
</dbReference>
<dbReference type="FunFam" id="1.20.120.1240:FF:000019">
    <property type="entry name" value="Dynamin 2"/>
    <property type="match status" value="1"/>
</dbReference>
<evidence type="ECO:0000259" key="39">
    <source>
        <dbReference type="PROSITE" id="PS51388"/>
    </source>
</evidence>
<evidence type="ECO:0000256" key="14">
    <source>
        <dbReference type="ARBA" id="ARBA00022701"/>
    </source>
</evidence>
<keyword evidence="12" id="KW-0254">Endocytosis</keyword>
<evidence type="ECO:0000256" key="12">
    <source>
        <dbReference type="ARBA" id="ARBA00022583"/>
    </source>
</evidence>
<dbReference type="PROSITE" id="PS51388">
    <property type="entry name" value="GED"/>
    <property type="match status" value="1"/>
</dbReference>
<evidence type="ECO:0000256" key="25">
    <source>
        <dbReference type="ARBA" id="ARBA00023176"/>
    </source>
</evidence>
<dbReference type="SUPFAM" id="SSF50729">
    <property type="entry name" value="PH domain-like"/>
    <property type="match status" value="1"/>
</dbReference>
<dbReference type="CDD" id="cd08771">
    <property type="entry name" value="DLP_1"/>
    <property type="match status" value="1"/>
</dbReference>
<evidence type="ECO:0000256" key="20">
    <source>
        <dbReference type="ARBA" id="ARBA00022990"/>
    </source>
</evidence>
<dbReference type="GO" id="GO:0030136">
    <property type="term" value="C:clathrin-coated vesicle"/>
    <property type="evidence" value="ECO:0007669"/>
    <property type="project" value="UniProtKB-SubCell"/>
</dbReference>
<dbReference type="Ensembl" id="ENSSMAT00000004411.2">
    <property type="protein sequence ID" value="ENSSMAP00000004344.1"/>
    <property type="gene ID" value="ENSSMAG00000002695.2"/>
</dbReference>
<dbReference type="FunFam" id="1.20.120.1240:FF:000014">
    <property type="entry name" value="Dynamin 2b"/>
    <property type="match status" value="1"/>
</dbReference>
<evidence type="ECO:0000256" key="22">
    <source>
        <dbReference type="ARBA" id="ARBA00023134"/>
    </source>
</evidence>
<evidence type="ECO:0000256" key="26">
    <source>
        <dbReference type="ARBA" id="ARBA00023212"/>
    </source>
</evidence>
<keyword evidence="18" id="KW-0581">Phagocytosis</keyword>
<dbReference type="GO" id="GO:0005874">
    <property type="term" value="C:microtubule"/>
    <property type="evidence" value="ECO:0007669"/>
    <property type="project" value="UniProtKB-KW"/>
</dbReference>
<evidence type="ECO:0000313" key="42">
    <source>
        <dbReference type="Proteomes" id="UP000694558"/>
    </source>
</evidence>
<dbReference type="SMART" id="SM00233">
    <property type="entry name" value="PH"/>
    <property type="match status" value="1"/>
</dbReference>
<evidence type="ECO:0000256" key="11">
    <source>
        <dbReference type="ARBA" id="ARBA00022553"/>
    </source>
</evidence>
<dbReference type="InterPro" id="IPR030381">
    <property type="entry name" value="G_DYNAMIN_dom"/>
</dbReference>
<keyword evidence="23" id="KW-0472">Membrane</keyword>
<feature type="compositionally biased region" description="Pro residues" evidence="37">
    <location>
        <begin position="789"/>
        <end position="815"/>
    </location>
</feature>
<evidence type="ECO:0000256" key="35">
    <source>
        <dbReference type="ARBA" id="ARBA00073712"/>
    </source>
</evidence>
<name>A0A8D2ZLZ9_SCOMX</name>
<dbReference type="GO" id="GO:0001931">
    <property type="term" value="C:uropod"/>
    <property type="evidence" value="ECO:0007669"/>
    <property type="project" value="UniProtKB-SubCell"/>
</dbReference>
<evidence type="ECO:0000256" key="15">
    <source>
        <dbReference type="ARBA" id="ARBA00022741"/>
    </source>
</evidence>
<dbReference type="GO" id="GO:0003924">
    <property type="term" value="F:GTPase activity"/>
    <property type="evidence" value="ECO:0007669"/>
    <property type="project" value="InterPro"/>
</dbReference>
<dbReference type="PANTHER" id="PTHR11566">
    <property type="entry name" value="DYNAMIN"/>
    <property type="match status" value="1"/>
</dbReference>
<reference evidence="41" key="2">
    <citation type="submission" date="2025-08" db="UniProtKB">
        <authorList>
            <consortium name="Ensembl"/>
        </authorList>
    </citation>
    <scope>IDENTIFICATION</scope>
</reference>
<feature type="region of interest" description="Disordered" evidence="37">
    <location>
        <begin position="743"/>
        <end position="860"/>
    </location>
</feature>
<evidence type="ECO:0000256" key="34">
    <source>
        <dbReference type="ARBA" id="ARBA00060447"/>
    </source>
</evidence>